<protein>
    <submittedName>
        <fullName evidence="1">Phage protein, HK97 gp10 family</fullName>
    </submittedName>
</protein>
<evidence type="ECO:0000313" key="2">
    <source>
        <dbReference type="Proteomes" id="UP000192790"/>
    </source>
</evidence>
<gene>
    <name evidence="1" type="ORF">SAMN02745168_0642</name>
</gene>
<proteinExistence type="predicted"/>
<keyword evidence="2" id="KW-1185">Reference proteome</keyword>
<dbReference type="AlphaFoldDB" id="A0A1W1YT65"/>
<sequence>MAHFKGSDIEIDGLDELIQACAQLPEDAMSYLKDGANAAGAIVLQKAKDKVPVLTGITKVKLKLTKAKKSSKTPYKIFSKVSAGKGAAAMGPLELGHNLVIHGHTVGAVKERPFLRPAADESKEEVADLMVKAMNRALESMGGVK</sequence>
<reference evidence="1 2" key="1">
    <citation type="submission" date="2017-04" db="EMBL/GenBank/DDBJ databases">
        <authorList>
            <person name="Afonso C.L."/>
            <person name="Miller P.J."/>
            <person name="Scott M.A."/>
            <person name="Spackman E."/>
            <person name="Goraichik I."/>
            <person name="Dimitrov K.M."/>
            <person name="Suarez D.L."/>
            <person name="Swayne D.E."/>
        </authorList>
    </citation>
    <scope>NUCLEOTIDE SEQUENCE [LARGE SCALE GENOMIC DNA]</scope>
    <source>
        <strain evidence="1 2">DSM 12816</strain>
    </source>
</reference>
<evidence type="ECO:0000313" key="1">
    <source>
        <dbReference type="EMBL" id="SMC39410.1"/>
    </source>
</evidence>
<dbReference type="STRING" id="1122930.SAMN02745168_0642"/>
<accession>A0A1W1YT65</accession>
<dbReference type="EMBL" id="FWXW01000001">
    <property type="protein sequence ID" value="SMC39410.1"/>
    <property type="molecule type" value="Genomic_DNA"/>
</dbReference>
<dbReference type="RefSeq" id="WP_084233263.1">
    <property type="nucleotide sequence ID" value="NZ_FWXW01000001.1"/>
</dbReference>
<dbReference type="Proteomes" id="UP000192790">
    <property type="component" value="Unassembled WGS sequence"/>
</dbReference>
<name>A0A1W1YT65_9FIRM</name>
<organism evidence="1 2">
    <name type="scientific">Papillibacter cinnamivorans DSM 12816</name>
    <dbReference type="NCBI Taxonomy" id="1122930"/>
    <lineage>
        <taxon>Bacteria</taxon>
        <taxon>Bacillati</taxon>
        <taxon>Bacillota</taxon>
        <taxon>Clostridia</taxon>
        <taxon>Eubacteriales</taxon>
        <taxon>Oscillospiraceae</taxon>
        <taxon>Papillibacter</taxon>
    </lineage>
</organism>
<dbReference type="OrthoDB" id="886754at2"/>